<evidence type="ECO:0000256" key="5">
    <source>
        <dbReference type="ARBA" id="ARBA00022679"/>
    </source>
</evidence>
<evidence type="ECO:0000256" key="13">
    <source>
        <dbReference type="SAM" id="Phobius"/>
    </source>
</evidence>
<accession>A0A6J1CFW6</accession>
<keyword evidence="11" id="KW-0675">Receptor</keyword>
<dbReference type="Gene3D" id="3.30.450.350">
    <property type="entry name" value="CHASE domain"/>
    <property type="match status" value="1"/>
</dbReference>
<dbReference type="Pfam" id="PF02518">
    <property type="entry name" value="HATPase_c"/>
    <property type="match status" value="1"/>
</dbReference>
<evidence type="ECO:0000256" key="11">
    <source>
        <dbReference type="ARBA" id="ARBA00023170"/>
    </source>
</evidence>
<dbReference type="EC" id="2.7.13.3" evidence="3"/>
<protein>
    <recommendedName>
        <fullName evidence="3">histidine kinase</fullName>
        <ecNumber evidence="3">2.7.13.3</ecNumber>
    </recommendedName>
</protein>
<keyword evidence="10 13" id="KW-0472">Membrane</keyword>
<dbReference type="InterPro" id="IPR042240">
    <property type="entry name" value="CHASE_sf"/>
</dbReference>
<dbReference type="InterPro" id="IPR056839">
    <property type="entry name" value="Receiver_AHK4/CRE1_1st"/>
</dbReference>
<name>A0A6J1CFW6_MOMCH</name>
<dbReference type="PROSITE" id="PS50109">
    <property type="entry name" value="HIS_KIN"/>
    <property type="match status" value="1"/>
</dbReference>
<dbReference type="InterPro" id="IPR036097">
    <property type="entry name" value="HisK_dim/P_sf"/>
</dbReference>
<dbReference type="CDD" id="cd00082">
    <property type="entry name" value="HisKA"/>
    <property type="match status" value="1"/>
</dbReference>
<dbReference type="GO" id="GO:0009414">
    <property type="term" value="P:response to water deprivation"/>
    <property type="evidence" value="ECO:0007669"/>
    <property type="project" value="UniProtKB-ARBA"/>
</dbReference>
<evidence type="ECO:0000256" key="1">
    <source>
        <dbReference type="ARBA" id="ARBA00000085"/>
    </source>
</evidence>
<dbReference type="GeneID" id="111011062"/>
<feature type="transmembrane region" description="Helical" evidence="13">
    <location>
        <begin position="61"/>
        <end position="79"/>
    </location>
</feature>
<dbReference type="RefSeq" id="XP_022140371.1">
    <property type="nucleotide sequence ID" value="XM_022284679.1"/>
</dbReference>
<dbReference type="AlphaFoldDB" id="A0A6J1CFW6"/>
<gene>
    <name evidence="19 20 21 22" type="primary">LOC111011062</name>
</gene>
<dbReference type="CDD" id="cd17546">
    <property type="entry name" value="REC_hyHK_CKI1_RcsC-like"/>
    <property type="match status" value="1"/>
</dbReference>
<keyword evidence="5" id="KW-0808">Transferase</keyword>
<dbReference type="RefSeq" id="XP_022140369.1">
    <property type="nucleotide sequence ID" value="XM_022284677.1"/>
</dbReference>
<feature type="domain" description="Response regulatory" evidence="16">
    <location>
        <begin position="1122"/>
        <end position="1257"/>
    </location>
</feature>
<evidence type="ECO:0000313" key="21">
    <source>
        <dbReference type="RefSeq" id="XP_022140371.1"/>
    </source>
</evidence>
<comment type="subcellular location">
    <subcellularLocation>
        <location evidence="2">Endoplasmic reticulum membrane</location>
        <topology evidence="2">Multi-pass membrane protein</topology>
    </subcellularLocation>
</comment>
<dbReference type="InterPro" id="IPR036890">
    <property type="entry name" value="HATPase_C_sf"/>
</dbReference>
<dbReference type="GO" id="GO:0033554">
    <property type="term" value="P:cellular response to stress"/>
    <property type="evidence" value="ECO:0007669"/>
    <property type="project" value="UniProtKB-ARBA"/>
</dbReference>
<dbReference type="GO" id="GO:0005789">
    <property type="term" value="C:endoplasmic reticulum membrane"/>
    <property type="evidence" value="ECO:0007669"/>
    <property type="project" value="UniProtKB-SubCell"/>
</dbReference>
<dbReference type="FunFam" id="3.30.450.350:FF:000001">
    <property type="entry name" value="Histidine kinase 4"/>
    <property type="match status" value="1"/>
</dbReference>
<keyword evidence="4 12" id="KW-0597">Phosphoprotein</keyword>
<evidence type="ECO:0000256" key="3">
    <source>
        <dbReference type="ARBA" id="ARBA00012438"/>
    </source>
</evidence>
<dbReference type="Pfam" id="PF00072">
    <property type="entry name" value="Response_reg"/>
    <property type="match status" value="1"/>
</dbReference>
<dbReference type="SMART" id="SM00388">
    <property type="entry name" value="HisKA"/>
    <property type="match status" value="1"/>
</dbReference>
<dbReference type="InterPro" id="IPR004358">
    <property type="entry name" value="Sig_transdc_His_kin-like_C"/>
</dbReference>
<reference evidence="19 20" key="1">
    <citation type="submission" date="2025-04" db="UniProtKB">
        <authorList>
            <consortium name="RefSeq"/>
        </authorList>
    </citation>
    <scope>IDENTIFICATION</scope>
    <source>
        <strain evidence="19 20">OHB3-1</strain>
    </source>
</reference>
<dbReference type="Gene3D" id="1.10.287.130">
    <property type="match status" value="1"/>
</dbReference>
<evidence type="ECO:0000313" key="18">
    <source>
        <dbReference type="Proteomes" id="UP000504603"/>
    </source>
</evidence>
<dbReference type="CDD" id="cd16922">
    <property type="entry name" value="HATPase_EvgS-ArcB-TorS-like"/>
    <property type="match status" value="1"/>
</dbReference>
<dbReference type="SUPFAM" id="SSF52172">
    <property type="entry name" value="CheY-like"/>
    <property type="match status" value="2"/>
</dbReference>
<dbReference type="GO" id="GO:0048831">
    <property type="term" value="P:regulation of shoot system development"/>
    <property type="evidence" value="ECO:0007669"/>
    <property type="project" value="UniProtKB-ARBA"/>
</dbReference>
<dbReference type="Pfam" id="PF24896">
    <property type="entry name" value="Receiver_CRE1"/>
    <property type="match status" value="1"/>
</dbReference>
<dbReference type="Pfam" id="PF00512">
    <property type="entry name" value="HisKA"/>
    <property type="match status" value="1"/>
</dbReference>
<dbReference type="Proteomes" id="UP000504603">
    <property type="component" value="Unplaced"/>
</dbReference>
<dbReference type="PANTHER" id="PTHR43719">
    <property type="entry name" value="TWO-COMPONENT HISTIDINE KINASE"/>
    <property type="match status" value="1"/>
</dbReference>
<evidence type="ECO:0000256" key="6">
    <source>
        <dbReference type="ARBA" id="ARBA00022692"/>
    </source>
</evidence>
<dbReference type="SUPFAM" id="SSF47384">
    <property type="entry name" value="Homodimeric domain of signal transducing histidine kinase"/>
    <property type="match status" value="1"/>
</dbReference>
<keyword evidence="6 13" id="KW-0812">Transmembrane</keyword>
<feature type="transmembrane region" description="Helical" evidence="13">
    <location>
        <begin position="610"/>
        <end position="629"/>
    </location>
</feature>
<dbReference type="PRINTS" id="PR00344">
    <property type="entry name" value="BCTRLSENSOR"/>
</dbReference>
<dbReference type="InterPro" id="IPR006189">
    <property type="entry name" value="CHASE_dom"/>
</dbReference>
<dbReference type="FunFam" id="1.10.287.130:FF:000015">
    <property type="entry name" value="Histidine kinase 4"/>
    <property type="match status" value="1"/>
</dbReference>
<evidence type="ECO:0000256" key="14">
    <source>
        <dbReference type="SAM" id="SignalP"/>
    </source>
</evidence>
<dbReference type="Gene3D" id="3.30.565.10">
    <property type="entry name" value="Histidine kinase-like ATPase, C-terminal domain"/>
    <property type="match status" value="1"/>
</dbReference>
<dbReference type="SMART" id="SM01079">
    <property type="entry name" value="CHASE"/>
    <property type="match status" value="1"/>
</dbReference>
<dbReference type="GO" id="GO:1901701">
    <property type="term" value="P:cellular response to oxygen-containing compound"/>
    <property type="evidence" value="ECO:0007669"/>
    <property type="project" value="UniProtKB-ARBA"/>
</dbReference>
<feature type="transmembrane region" description="Helical" evidence="13">
    <location>
        <begin position="305"/>
        <end position="323"/>
    </location>
</feature>
<evidence type="ECO:0000256" key="7">
    <source>
        <dbReference type="ARBA" id="ARBA00022777"/>
    </source>
</evidence>
<dbReference type="GO" id="GO:0006970">
    <property type="term" value="P:response to osmotic stress"/>
    <property type="evidence" value="ECO:0007669"/>
    <property type="project" value="UniProtKB-ARBA"/>
</dbReference>
<evidence type="ECO:0000256" key="9">
    <source>
        <dbReference type="ARBA" id="ARBA00022989"/>
    </source>
</evidence>
<evidence type="ECO:0000256" key="10">
    <source>
        <dbReference type="ARBA" id="ARBA00023136"/>
    </source>
</evidence>
<comment type="catalytic activity">
    <reaction evidence="1">
        <text>ATP + protein L-histidine = ADP + protein N-phospho-L-histidine.</text>
        <dbReference type="EC" id="2.7.13.3"/>
    </reaction>
</comment>
<keyword evidence="8" id="KW-0256">Endoplasmic reticulum</keyword>
<proteinExistence type="predicted"/>
<dbReference type="InterPro" id="IPR050956">
    <property type="entry name" value="2C_system_His_kinase"/>
</dbReference>
<dbReference type="InterPro" id="IPR005467">
    <property type="entry name" value="His_kinase_dom"/>
</dbReference>
<feature type="domain" description="Histidine kinase" evidence="15">
    <location>
        <begin position="666"/>
        <end position="943"/>
    </location>
</feature>
<evidence type="ECO:0000259" key="16">
    <source>
        <dbReference type="PROSITE" id="PS50110"/>
    </source>
</evidence>
<keyword evidence="14" id="KW-0732">Signal</keyword>
<dbReference type="Pfam" id="PF03924">
    <property type="entry name" value="CHASE"/>
    <property type="match status" value="1"/>
</dbReference>
<keyword evidence="7" id="KW-0418">Kinase</keyword>
<dbReference type="SMART" id="SM00448">
    <property type="entry name" value="REC"/>
    <property type="match status" value="1"/>
</dbReference>
<feature type="domain" description="CHASE" evidence="17">
    <location>
        <begin position="374"/>
        <end position="598"/>
    </location>
</feature>
<sequence length="1260" mass="141391">MWRGCSGGAGVFLKLSRCLLRMSLSCKFSTSNGKFPAGFKLKKAKEHLCLLNSTGKWKKKLLCLWILAVVVVLSSWFFLRPCNVSSGTKQKTWNLFDEETRTLLRHFNVSKNQLQALASFLSESDRMLSVRCTEDFESDTSQLDGIACALKLLYWEQDLQKQYLGVEESADSNIGQCPIRTEKIPENSDQLFSEDITVPFASDLSVSLLSTSYQLCGKIIEQAGVLRYFLRKHWESFCRLLIGCFWVLLGVIVFQNMPGFHLKLWTNKHPKPDQPLVHQQWVLLQRKQHQQVKDSPKGAGKWRKVLLRIFIVVGIISSIWLFWRLNQKIIFRREETLTNMCDERARMLQDQFNVSMNHVHALAVLTSTFHHGKQPSAIDQKTFGEYTERTAFERPLTSGVAYALKVNHSEREEFEMKHGWTIKKMETEDQTHVQDCIPESLDPAPIQDEYAPVIFSQETVAHIVSIDMMSGKEDRENILRARASGKGVLTSPFKLLKSNHLGVVLTFAVYNTDLPLDATPQQRIEATVGYLGASYDIPSLVEKLLHQLASKQTIVVHVYDTTNESAPIKMYGSDFTDTGLLHISNLDFGDPLRRHEMHCRFKHKPPPPWTAINASVGVLIITLLVGHIFHAAISRIAEVENDYRQMMGLKSLAEAADVAKSQFLATVSHEIRTPTNGVLGMLKLLMDTNLDANQLDYAKTAYESGKDLISLINKVLDQAKIESGRLELESVPFDLRALLDNVLSPFSVKSNENGIELAVYVSDLVPEVVIGDPGRFRQIITHLVGNSVKFTHKKGHILVSVHLADEVRGPVDFMDIVLRQGTHLVGDTSNNSCTTFSGLPVVDRWKSWEEFKKFSRTDAEEKPKTIRILVTVEDTGVGIPLNAQNQIFKPFMQADSSTSRTYGGTGIGLSISKCLVDLMDGEIGFVSKPGVGSTFSFNVSFQKGEVSLLDTRWPQCDLGVLEFQGLRALIIDNSCIRAEVTRYHLQRLGISVDIALSAESAYRYLSNTSNTRASTQLAMILIDKDVWDKKVGLKFHLLFREHVDKSVTKVQMNTPKLFLLASVSSIEQNELKSSGHVNNVLTKPLQLNEMVSCFREALGIGNRNQVIIKRPSTLGNLLKGKHILVVDDNAVNRRVAEGALKKYGVIVTCVKSGKDAVALLNPPHNFDACFMDLQMPEMDGYEATRQVRAVESMVNTKITSGEVSTKESKVHWHTPVFAMTADLIQAMNEECLKCGMDGYVAKPFEEEQLYSAVACFFETA</sequence>
<dbReference type="RefSeq" id="XP_022140372.1">
    <property type="nucleotide sequence ID" value="XM_022284680.1"/>
</dbReference>
<dbReference type="GO" id="GO:0000155">
    <property type="term" value="F:phosphorelay sensor kinase activity"/>
    <property type="evidence" value="ECO:0007669"/>
    <property type="project" value="InterPro"/>
</dbReference>
<evidence type="ECO:0000256" key="8">
    <source>
        <dbReference type="ARBA" id="ARBA00022824"/>
    </source>
</evidence>
<dbReference type="OrthoDB" id="10266508at2759"/>
<feature type="modified residue" description="4-aspartylphosphate" evidence="12">
    <location>
        <position position="1172"/>
    </location>
</feature>
<feature type="transmembrane region" description="Helical" evidence="13">
    <location>
        <begin position="237"/>
        <end position="257"/>
    </location>
</feature>
<dbReference type="SUPFAM" id="SSF55874">
    <property type="entry name" value="ATPase domain of HSP90 chaperone/DNA topoisomerase II/histidine kinase"/>
    <property type="match status" value="1"/>
</dbReference>
<dbReference type="InterPro" id="IPR003661">
    <property type="entry name" value="HisK_dim/P_dom"/>
</dbReference>
<evidence type="ECO:0000256" key="2">
    <source>
        <dbReference type="ARBA" id="ARBA00004477"/>
    </source>
</evidence>
<dbReference type="InterPro" id="IPR001789">
    <property type="entry name" value="Sig_transdc_resp-reg_receiver"/>
</dbReference>
<feature type="domain" description="Response regulatory" evidence="16">
    <location>
        <begin position="967"/>
        <end position="1098"/>
    </location>
</feature>
<evidence type="ECO:0000259" key="15">
    <source>
        <dbReference type="PROSITE" id="PS50109"/>
    </source>
</evidence>
<dbReference type="RefSeq" id="XP_022140370.1">
    <property type="nucleotide sequence ID" value="XM_022284678.1"/>
</dbReference>
<dbReference type="InterPro" id="IPR011006">
    <property type="entry name" value="CheY-like_superfamily"/>
</dbReference>
<dbReference type="PROSITE" id="PS50110">
    <property type="entry name" value="RESPONSE_REGULATORY"/>
    <property type="match status" value="2"/>
</dbReference>
<feature type="signal peptide" evidence="14">
    <location>
        <begin position="1"/>
        <end position="25"/>
    </location>
</feature>
<dbReference type="Gene3D" id="6.10.250.1190">
    <property type="match status" value="2"/>
</dbReference>
<feature type="modified residue" description="4-aspartylphosphate" evidence="12">
    <location>
        <position position="1023"/>
    </location>
</feature>
<dbReference type="PANTHER" id="PTHR43719:SF35">
    <property type="entry name" value="HISTIDINE KINASE 2"/>
    <property type="match status" value="1"/>
</dbReference>
<dbReference type="GO" id="GO:0043424">
    <property type="term" value="F:protein histidine kinase binding"/>
    <property type="evidence" value="ECO:0007669"/>
    <property type="project" value="UniProtKB-ARBA"/>
</dbReference>
<evidence type="ECO:0000313" key="20">
    <source>
        <dbReference type="RefSeq" id="XP_022140370.1"/>
    </source>
</evidence>
<dbReference type="SMART" id="SM00387">
    <property type="entry name" value="HATPase_c"/>
    <property type="match status" value="1"/>
</dbReference>
<dbReference type="GO" id="GO:0048509">
    <property type="term" value="P:regulation of meristem development"/>
    <property type="evidence" value="ECO:0007669"/>
    <property type="project" value="UniProtKB-ARBA"/>
</dbReference>
<dbReference type="KEGG" id="mcha:111011062"/>
<dbReference type="GO" id="GO:0010029">
    <property type="term" value="P:regulation of seed germination"/>
    <property type="evidence" value="ECO:0007669"/>
    <property type="project" value="UniProtKB-ARBA"/>
</dbReference>
<evidence type="ECO:0000256" key="12">
    <source>
        <dbReference type="PROSITE-ProRule" id="PRU00169"/>
    </source>
</evidence>
<dbReference type="InterPro" id="IPR003594">
    <property type="entry name" value="HATPase_dom"/>
</dbReference>
<organism evidence="18 21">
    <name type="scientific">Momordica charantia</name>
    <name type="common">Bitter gourd</name>
    <name type="synonym">Balsam pear</name>
    <dbReference type="NCBI Taxonomy" id="3673"/>
    <lineage>
        <taxon>Eukaryota</taxon>
        <taxon>Viridiplantae</taxon>
        <taxon>Streptophyta</taxon>
        <taxon>Embryophyta</taxon>
        <taxon>Tracheophyta</taxon>
        <taxon>Spermatophyta</taxon>
        <taxon>Magnoliopsida</taxon>
        <taxon>eudicotyledons</taxon>
        <taxon>Gunneridae</taxon>
        <taxon>Pentapetalae</taxon>
        <taxon>rosids</taxon>
        <taxon>fabids</taxon>
        <taxon>Cucurbitales</taxon>
        <taxon>Cucurbitaceae</taxon>
        <taxon>Momordiceae</taxon>
        <taxon>Momordica</taxon>
    </lineage>
</organism>
<keyword evidence="18" id="KW-1185">Reference proteome</keyword>
<evidence type="ECO:0000313" key="19">
    <source>
        <dbReference type="RefSeq" id="XP_022140369.1"/>
    </source>
</evidence>
<dbReference type="Gene3D" id="3.40.50.2300">
    <property type="match status" value="2"/>
</dbReference>
<evidence type="ECO:0000313" key="22">
    <source>
        <dbReference type="RefSeq" id="XP_022140372.1"/>
    </source>
</evidence>
<dbReference type="PROSITE" id="PS50839">
    <property type="entry name" value="CHASE"/>
    <property type="match status" value="1"/>
</dbReference>
<evidence type="ECO:0000259" key="17">
    <source>
        <dbReference type="PROSITE" id="PS50839"/>
    </source>
</evidence>
<feature type="chain" id="PRO_5044638371" description="histidine kinase" evidence="14">
    <location>
        <begin position="26"/>
        <end position="1260"/>
    </location>
</feature>
<evidence type="ECO:0000256" key="4">
    <source>
        <dbReference type="ARBA" id="ARBA00022553"/>
    </source>
</evidence>
<dbReference type="GO" id="GO:0009884">
    <property type="term" value="F:cytokinin receptor activity"/>
    <property type="evidence" value="ECO:0007669"/>
    <property type="project" value="UniProtKB-ARBA"/>
</dbReference>
<dbReference type="GO" id="GO:0005634">
    <property type="term" value="C:nucleus"/>
    <property type="evidence" value="ECO:0007669"/>
    <property type="project" value="TreeGrafter"/>
</dbReference>
<keyword evidence="9 13" id="KW-1133">Transmembrane helix</keyword>